<feature type="region of interest" description="Disordered" evidence="9">
    <location>
        <begin position="1"/>
        <end position="123"/>
    </location>
</feature>
<keyword evidence="3 10" id="KW-0812">Transmembrane</keyword>
<feature type="compositionally biased region" description="Low complexity" evidence="9">
    <location>
        <begin position="61"/>
        <end position="89"/>
    </location>
</feature>
<dbReference type="FunFam" id="2.60.120.200:FF:000140">
    <property type="entry name" value="Beta-glucan synthesis-associated protein"/>
    <property type="match status" value="1"/>
</dbReference>
<dbReference type="GO" id="GO:0006078">
    <property type="term" value="P:(1-&gt;6)-beta-D-glucan biosynthetic process"/>
    <property type="evidence" value="ECO:0007669"/>
    <property type="project" value="TreeGrafter"/>
</dbReference>
<accession>A0A8X7NK83</accession>
<evidence type="ECO:0000313" key="12">
    <source>
        <dbReference type="EMBL" id="KAF6051070.1"/>
    </source>
</evidence>
<reference evidence="12" key="1">
    <citation type="submission" date="2020-03" db="EMBL/GenBank/DDBJ databases">
        <title>FDA dAtabase for Regulatory Grade micrObial Sequences (FDA-ARGOS): Supporting development and validation of Infectious Disease Dx tests.</title>
        <authorList>
            <person name="Campos J."/>
            <person name="Goldberg B."/>
            <person name="Tallon L."/>
            <person name="Sadzewicz L."/>
            <person name="Vavikolanu K."/>
            <person name="Mehta A."/>
            <person name="Aluvathingal J."/>
            <person name="Nadendla S."/>
            <person name="Nandy P."/>
            <person name="Geyer C."/>
            <person name="Yan Y."/>
            <person name="Sichtig H."/>
        </authorList>
    </citation>
    <scope>NUCLEOTIDE SEQUENCE [LARGE SCALE GENOMIC DNA]</scope>
    <source>
        <strain evidence="12">FDAARGOS_652</strain>
    </source>
</reference>
<dbReference type="Proteomes" id="UP000590412">
    <property type="component" value="Unassembled WGS sequence"/>
</dbReference>
<evidence type="ECO:0000256" key="6">
    <source>
        <dbReference type="ARBA" id="ARBA00023136"/>
    </source>
</evidence>
<feature type="domain" description="GH16" evidence="11">
    <location>
        <begin position="274"/>
        <end position="655"/>
    </location>
</feature>
<keyword evidence="4" id="KW-0735">Signal-anchor</keyword>
<dbReference type="GO" id="GO:0005886">
    <property type="term" value="C:plasma membrane"/>
    <property type="evidence" value="ECO:0007669"/>
    <property type="project" value="TreeGrafter"/>
</dbReference>
<dbReference type="EMBL" id="JABWAB010000005">
    <property type="protein sequence ID" value="KAF6051070.1"/>
    <property type="molecule type" value="Genomic_DNA"/>
</dbReference>
<evidence type="ECO:0000313" key="13">
    <source>
        <dbReference type="Proteomes" id="UP000590412"/>
    </source>
</evidence>
<dbReference type="SUPFAM" id="SSF49899">
    <property type="entry name" value="Concanavalin A-like lectins/glucanases"/>
    <property type="match status" value="1"/>
</dbReference>
<evidence type="ECO:0000256" key="10">
    <source>
        <dbReference type="SAM" id="Phobius"/>
    </source>
</evidence>
<feature type="compositionally biased region" description="Polar residues" evidence="9">
    <location>
        <begin position="130"/>
        <end position="143"/>
    </location>
</feature>
<keyword evidence="8" id="KW-0961">Cell wall biogenesis/degradation</keyword>
<organism evidence="12 13">
    <name type="scientific">Candida parapsilosis</name>
    <name type="common">Yeast</name>
    <dbReference type="NCBI Taxonomy" id="5480"/>
    <lineage>
        <taxon>Eukaryota</taxon>
        <taxon>Fungi</taxon>
        <taxon>Dikarya</taxon>
        <taxon>Ascomycota</taxon>
        <taxon>Saccharomycotina</taxon>
        <taxon>Pichiomycetes</taxon>
        <taxon>Debaryomycetaceae</taxon>
        <taxon>Candida/Lodderomyces clade</taxon>
        <taxon>Candida</taxon>
    </lineage>
</organism>
<dbReference type="GO" id="GO:0031505">
    <property type="term" value="P:fungal-type cell wall organization"/>
    <property type="evidence" value="ECO:0007669"/>
    <property type="project" value="TreeGrafter"/>
</dbReference>
<dbReference type="PROSITE" id="PS51762">
    <property type="entry name" value="GH16_2"/>
    <property type="match status" value="1"/>
</dbReference>
<keyword evidence="7" id="KW-0325">Glycoprotein</keyword>
<keyword evidence="6 10" id="KW-0472">Membrane</keyword>
<feature type="transmembrane region" description="Helical" evidence="10">
    <location>
        <begin position="235"/>
        <end position="258"/>
    </location>
</feature>
<evidence type="ECO:0000256" key="7">
    <source>
        <dbReference type="ARBA" id="ARBA00023180"/>
    </source>
</evidence>
<dbReference type="GO" id="GO:0015926">
    <property type="term" value="F:glucosidase activity"/>
    <property type="evidence" value="ECO:0007669"/>
    <property type="project" value="TreeGrafter"/>
</dbReference>
<evidence type="ECO:0000259" key="11">
    <source>
        <dbReference type="PROSITE" id="PS51762"/>
    </source>
</evidence>
<dbReference type="Pfam" id="PF03935">
    <property type="entry name" value="SKN1_KRE6_Sbg1"/>
    <property type="match status" value="1"/>
</dbReference>
<evidence type="ECO:0000256" key="8">
    <source>
        <dbReference type="ARBA" id="ARBA00023316"/>
    </source>
</evidence>
<evidence type="ECO:0000256" key="3">
    <source>
        <dbReference type="ARBA" id="ARBA00022692"/>
    </source>
</evidence>
<feature type="region of interest" description="Disordered" evidence="9">
    <location>
        <begin position="129"/>
        <end position="148"/>
    </location>
</feature>
<evidence type="ECO:0000256" key="1">
    <source>
        <dbReference type="ARBA" id="ARBA00004606"/>
    </source>
</evidence>
<sequence>MGEFTTRPTMHEEENGSSSTSQDIPVDPFDVSPISESPFELRSNYSQTPSPHDQYGRPFVVNGDYSDNSYNYVNSSSSSSSMANNVFNNPPRSGSKLNTKYSQNPIRNENLSINQPPAYDRYPVIKDSENNSITSSRSNSQLPQAEGAPLADHLNHKFHSSSYSHESNGDNTKYPATYKFTEFSPFGGYPASSFPLSIEEKEPDDDLHNPNPVKDAEYEKNRFWYDLKQGDRRSYLGIFGFLFLIAAAVAVFVILPVLTYSGVTDHKVVPETYEILTHYSYPMLSAIRTTLIDPDTPGEALTLESKSGDKWSLVFSDEFNAEGRTFYEGDDQFFTAPDLHYDATKDLEWYDPDAVTTSNGTLALRMDAFKNHNLFYRSGMVQSWNKMCFTQGRIEISARLPDYGYVSGLWPGLWTMGNLGRPGYLATTEGVWPYSYDSCDAGITPNQSSPDGISYLPGQRLNKCTCPGESHPNRGVGRGAPEIDLIEAEIMVDSKNIKPNNGVASQSLQLAPMDIWYMPDYDFIEIYNDSVTTMNTYAGGPFQQAFSATTMLNRTWYEKGNAYEHNFQRYGYEYINDDTDGYLRWFVGRDPTLTVYPTALHPNGNIGWRQLSKEPMSIIMNLGVSNNWAYIDWAMISFPATFRIDYVRIYQPSDAINTGCDPEDYPTYDYIEQHLNIYENVNLTSFEDGGYTFPKNSLIGC</sequence>
<evidence type="ECO:0000256" key="2">
    <source>
        <dbReference type="ARBA" id="ARBA00010962"/>
    </source>
</evidence>
<comment type="similarity">
    <text evidence="2">Belongs to the SKN1/KRE6 family.</text>
</comment>
<dbReference type="GO" id="GO:0005789">
    <property type="term" value="C:endoplasmic reticulum membrane"/>
    <property type="evidence" value="ECO:0007669"/>
    <property type="project" value="TreeGrafter"/>
</dbReference>
<dbReference type="InterPro" id="IPR013320">
    <property type="entry name" value="ConA-like_dom_sf"/>
</dbReference>
<proteinExistence type="inferred from homology"/>
<comment type="subcellular location">
    <subcellularLocation>
        <location evidence="1">Membrane</location>
        <topology evidence="1">Single-pass type II membrane protein</topology>
    </subcellularLocation>
</comment>
<name>A0A8X7NK83_CANPA</name>
<evidence type="ECO:0000256" key="5">
    <source>
        <dbReference type="ARBA" id="ARBA00022989"/>
    </source>
</evidence>
<evidence type="ECO:0000256" key="9">
    <source>
        <dbReference type="SAM" id="MobiDB-lite"/>
    </source>
</evidence>
<comment type="caution">
    <text evidence="12">The sequence shown here is derived from an EMBL/GenBank/DDBJ whole genome shotgun (WGS) entry which is preliminary data.</text>
</comment>
<gene>
    <name evidence="12" type="ORF">FOB60_003738</name>
</gene>
<dbReference type="Gene3D" id="2.60.120.200">
    <property type="match status" value="2"/>
</dbReference>
<dbReference type="PANTHER" id="PTHR31361">
    <property type="entry name" value="BETA-GLUCAN SYNTHESIS-ASSOCIATED PROTEIN KRE6-RELATED"/>
    <property type="match status" value="1"/>
</dbReference>
<feature type="compositionally biased region" description="Polar residues" evidence="9">
    <location>
        <begin position="90"/>
        <end position="115"/>
    </location>
</feature>
<dbReference type="InterPro" id="IPR005629">
    <property type="entry name" value="Skn1/Kre6/Sbg1"/>
</dbReference>
<dbReference type="CDD" id="cd02180">
    <property type="entry name" value="GH16_fungal_KRE6_glucanase"/>
    <property type="match status" value="1"/>
</dbReference>
<evidence type="ECO:0000256" key="4">
    <source>
        <dbReference type="ARBA" id="ARBA00022968"/>
    </source>
</evidence>
<keyword evidence="5 10" id="KW-1133">Transmembrane helix</keyword>
<protein>
    <submittedName>
        <fullName evidence="12">Beta-glucan synthesis-associated protein (SKN1) family protein</fullName>
    </submittedName>
</protein>
<dbReference type="InterPro" id="IPR000757">
    <property type="entry name" value="Beta-glucanase-like"/>
</dbReference>
<dbReference type="AlphaFoldDB" id="A0A8X7NK83"/>
<dbReference type="PANTHER" id="PTHR31361:SF1">
    <property type="entry name" value="BETA-GLUCAN SYNTHESIS-ASSOCIATED PROTEIN KRE6-RELATED"/>
    <property type="match status" value="1"/>
</dbReference>